<dbReference type="HOGENOM" id="CLU_1890833_0_0_1"/>
<dbReference type="KEGG" id="sla:SERLADRAFT_396923"/>
<feature type="non-terminal residue" evidence="2">
    <location>
        <position position="135"/>
    </location>
</feature>
<feature type="region of interest" description="Disordered" evidence="1">
    <location>
        <begin position="1"/>
        <end position="44"/>
    </location>
</feature>
<dbReference type="AlphaFoldDB" id="F8P511"/>
<reference evidence="2" key="1">
    <citation type="submission" date="2011-04" db="EMBL/GenBank/DDBJ databases">
        <title>Evolution of plant cell wall degrading machinery underlies the functional diversity of forest fungi.</title>
        <authorList>
            <consortium name="US DOE Joint Genome Institute (JGI-PGF)"/>
            <person name="Eastwood D.C."/>
            <person name="Floudas D."/>
            <person name="Binder M."/>
            <person name="Majcherczyk A."/>
            <person name="Schneider P."/>
            <person name="Aerts A."/>
            <person name="Asiegbu F.O."/>
            <person name="Baker S.E."/>
            <person name="Barry K."/>
            <person name="Bendiksby M."/>
            <person name="Blumentritt M."/>
            <person name="Coutinho P.M."/>
            <person name="Cullen D."/>
            <person name="Cullen D."/>
            <person name="Gathman A."/>
            <person name="Goodell B."/>
            <person name="Henrissat B."/>
            <person name="Ihrmark K."/>
            <person name="Kauserud H."/>
            <person name="Kohler A."/>
            <person name="LaButti K."/>
            <person name="Lapidus A."/>
            <person name="Lavin J.L."/>
            <person name="Lee Y.-H."/>
            <person name="Lindquist E."/>
            <person name="Lilly W."/>
            <person name="Lucas S."/>
            <person name="Morin E."/>
            <person name="Murat C."/>
            <person name="Oguiza J.A."/>
            <person name="Park J."/>
            <person name="Pisabarro A.G."/>
            <person name="Riley R."/>
            <person name="Rosling A."/>
            <person name="Salamov A."/>
            <person name="Schmidt O."/>
            <person name="Schmutz J."/>
            <person name="Skrede I."/>
            <person name="Stenlid J."/>
            <person name="Wiebenga A."/>
            <person name="Xie X."/>
            <person name="Kues U."/>
            <person name="Hibbett D.S."/>
            <person name="Hoffmeister D."/>
            <person name="Hogberg N."/>
            <person name="Martin F."/>
            <person name="Grigoriev I.V."/>
            <person name="Watkinson S.C."/>
        </authorList>
    </citation>
    <scope>NUCLEOTIDE SEQUENCE</scope>
    <source>
        <strain evidence="2">S7.9</strain>
    </source>
</reference>
<dbReference type="OrthoDB" id="3230904at2759"/>
<dbReference type="GeneID" id="18811784"/>
<protein>
    <submittedName>
        <fullName evidence="2">Uncharacterized protein</fullName>
    </submittedName>
</protein>
<organism>
    <name type="scientific">Serpula lacrymans var. lacrymans (strain S7.9)</name>
    <name type="common">Dry rot fungus</name>
    <dbReference type="NCBI Taxonomy" id="578457"/>
    <lineage>
        <taxon>Eukaryota</taxon>
        <taxon>Fungi</taxon>
        <taxon>Dikarya</taxon>
        <taxon>Basidiomycota</taxon>
        <taxon>Agaricomycotina</taxon>
        <taxon>Agaricomycetes</taxon>
        <taxon>Agaricomycetidae</taxon>
        <taxon>Boletales</taxon>
        <taxon>Coniophorineae</taxon>
        <taxon>Serpulaceae</taxon>
        <taxon>Serpula</taxon>
    </lineage>
</organism>
<sequence>MEDDYVEEEKPQATVKIGSSRKHKDRAGVPTSLQRAEPRFDSNAGREVSSLRVGRTRIARFSAIYDEDEEDSQTEEARIAEQNMLEEAAKKAPVFEIPAGFTFAKDIPPVKLNSVNVPTSTLPFSIARSTTPAVS</sequence>
<dbReference type="EMBL" id="GL945438">
    <property type="protein sequence ID" value="EGO21698.1"/>
    <property type="molecule type" value="Genomic_DNA"/>
</dbReference>
<name>F8P511_SERL9</name>
<dbReference type="RefSeq" id="XP_007321484.1">
    <property type="nucleotide sequence ID" value="XM_007321422.1"/>
</dbReference>
<gene>
    <name evidence="2" type="ORF">SERLADRAFT_396923</name>
</gene>
<proteinExistence type="predicted"/>
<evidence type="ECO:0000313" key="2">
    <source>
        <dbReference type="EMBL" id="EGO21698.1"/>
    </source>
</evidence>
<evidence type="ECO:0000256" key="1">
    <source>
        <dbReference type="SAM" id="MobiDB-lite"/>
    </source>
</evidence>
<dbReference type="Proteomes" id="UP000008064">
    <property type="component" value="Unassembled WGS sequence"/>
</dbReference>
<accession>F8P511</accession>